<dbReference type="EMBL" id="CP117411">
    <property type="protein sequence ID" value="WCT72383.1"/>
    <property type="molecule type" value="Genomic_DNA"/>
</dbReference>
<name>A0ABY7THM8_9SPHN</name>
<gene>
    <name evidence="1" type="ORF">PQ455_12125</name>
</gene>
<protein>
    <submittedName>
        <fullName evidence="1">TIGR02594 family protein</fullName>
    </submittedName>
</protein>
<accession>A0ABY7THM8</accession>
<dbReference type="RefSeq" id="WP_273686342.1">
    <property type="nucleotide sequence ID" value="NZ_CP117411.1"/>
</dbReference>
<organism evidence="1 2">
    <name type="scientific">Sphingomonas naphthae</name>
    <dbReference type="NCBI Taxonomy" id="1813468"/>
    <lineage>
        <taxon>Bacteria</taxon>
        <taxon>Pseudomonadati</taxon>
        <taxon>Pseudomonadota</taxon>
        <taxon>Alphaproteobacteria</taxon>
        <taxon>Sphingomonadales</taxon>
        <taxon>Sphingomonadaceae</taxon>
        <taxon>Sphingomonas</taxon>
    </lineage>
</organism>
<dbReference type="NCBIfam" id="TIGR02594">
    <property type="entry name" value="TIGR02594 family protein"/>
    <property type="match status" value="1"/>
</dbReference>
<evidence type="ECO:0000313" key="1">
    <source>
        <dbReference type="EMBL" id="WCT72383.1"/>
    </source>
</evidence>
<dbReference type="SUPFAM" id="SSF54001">
    <property type="entry name" value="Cysteine proteinases"/>
    <property type="match status" value="1"/>
</dbReference>
<dbReference type="InterPro" id="IPR038765">
    <property type="entry name" value="Papain-like_cys_pep_sf"/>
</dbReference>
<proteinExistence type="predicted"/>
<dbReference type="Proteomes" id="UP001220395">
    <property type="component" value="Chromosome"/>
</dbReference>
<evidence type="ECO:0000313" key="2">
    <source>
        <dbReference type="Proteomes" id="UP001220395"/>
    </source>
</evidence>
<reference evidence="1 2" key="1">
    <citation type="submission" date="2023-02" db="EMBL/GenBank/DDBJ databases">
        <title>Genome sequence of Sphingomonas naphthae.</title>
        <authorList>
            <person name="Kim S."/>
            <person name="Heo J."/>
            <person name="Kwon S.-W."/>
        </authorList>
    </citation>
    <scope>NUCLEOTIDE SEQUENCE [LARGE SCALE GENOMIC DNA]</scope>
    <source>
        <strain evidence="1 2">KACC 18716</strain>
    </source>
</reference>
<sequence>MSDIASYPWVSAYPPRMVAEAVRLIGVRETVGAKDDPRIMGWAKEAGIAGYWADSVPWCGLFLAVVARRAGKAVPDKPLWALNWARFGRAAPQPALGDVLVFRRPSGGHVGLYVAEDATAFHVLGGNQGDRVCILRIAKARLHAMRRPLYRAEPASVRPYRMGTTTAALSTNEA</sequence>
<keyword evidence="2" id="KW-1185">Reference proteome</keyword>
<dbReference type="InterPro" id="IPR013423">
    <property type="entry name" value="CHP02594"/>
</dbReference>